<keyword evidence="2" id="KW-1185">Reference proteome</keyword>
<dbReference type="EMBL" id="QOHR01000025">
    <property type="protein sequence ID" value="REC54772.1"/>
    <property type="molecule type" value="Genomic_DNA"/>
</dbReference>
<evidence type="ECO:0000313" key="1">
    <source>
        <dbReference type="EMBL" id="REC54772.1"/>
    </source>
</evidence>
<dbReference type="Proteomes" id="UP000257131">
    <property type="component" value="Unassembled WGS sequence"/>
</dbReference>
<dbReference type="PROSITE" id="PS51257">
    <property type="entry name" value="PROKAR_LIPOPROTEIN"/>
    <property type="match status" value="1"/>
</dbReference>
<dbReference type="AlphaFoldDB" id="A0A3D9BMX8"/>
<comment type="caution">
    <text evidence="1">The sequence shown here is derived from an EMBL/GenBank/DDBJ whole genome shotgun (WGS) entry which is preliminary data.</text>
</comment>
<accession>A0A3D9BMX8</accession>
<name>A0A3D9BMX8_9RHOB</name>
<reference evidence="1 2" key="1">
    <citation type="journal article" date="2017" name="Int. J. Syst. Evol. Microbiol.">
        <title>Rhodosalinus sediminis gen. nov., sp. nov., isolated from marine saltern.</title>
        <authorList>
            <person name="Guo L.Y."/>
            <person name="Ling S.K."/>
            <person name="Li C.M."/>
            <person name="Chen G.J."/>
            <person name="Du Z.J."/>
        </authorList>
    </citation>
    <scope>NUCLEOTIDE SEQUENCE [LARGE SCALE GENOMIC DNA]</scope>
    <source>
        <strain evidence="1 2">WDN1C137</strain>
    </source>
</reference>
<evidence type="ECO:0008006" key="3">
    <source>
        <dbReference type="Google" id="ProtNLM"/>
    </source>
</evidence>
<gene>
    <name evidence="1" type="ORF">DRV84_13295</name>
</gene>
<proteinExistence type="predicted"/>
<protein>
    <recommendedName>
        <fullName evidence="3">Lipoprotein</fullName>
    </recommendedName>
</protein>
<sequence length="168" mass="17708">MRGTVTGLLAAAVLLSGCAGVRDSRLNPVNWFGAAAPAPAAAPAEAAGGNPLIPERGAFARPEATYDGAAIARVAEVALERLPGGVVLRATGVAERQGPYDVRLTPVETGESDVRVFRFERRLPRQSTPVGPERTRTVTAAVHLDDLELRGVRRLRVLAADTARDLPL</sequence>
<organism evidence="1 2">
    <name type="scientific">Rhodosalinus sediminis</name>
    <dbReference type="NCBI Taxonomy" id="1940533"/>
    <lineage>
        <taxon>Bacteria</taxon>
        <taxon>Pseudomonadati</taxon>
        <taxon>Pseudomonadota</taxon>
        <taxon>Alphaproteobacteria</taxon>
        <taxon>Rhodobacterales</taxon>
        <taxon>Paracoccaceae</taxon>
        <taxon>Rhodosalinus</taxon>
    </lineage>
</organism>
<dbReference type="OrthoDB" id="7773807at2"/>
<dbReference type="RefSeq" id="WP_115981532.1">
    <property type="nucleotide sequence ID" value="NZ_QOHR01000025.1"/>
</dbReference>
<evidence type="ECO:0000313" key="2">
    <source>
        <dbReference type="Proteomes" id="UP000257131"/>
    </source>
</evidence>